<proteinExistence type="predicted"/>
<dbReference type="AlphaFoldDB" id="A0A4V2UR87"/>
<keyword evidence="1" id="KW-0175">Coiled coil</keyword>
<feature type="coiled-coil region" evidence="1">
    <location>
        <begin position="248"/>
        <end position="282"/>
    </location>
</feature>
<protein>
    <submittedName>
        <fullName evidence="4">Uncharacterized protein</fullName>
    </submittedName>
</protein>
<reference evidence="4 5" key="1">
    <citation type="submission" date="2019-03" db="EMBL/GenBank/DDBJ databases">
        <title>Genomic Encyclopedia of Type Strains, Phase IV (KMG-IV): sequencing the most valuable type-strain genomes for metagenomic binning, comparative biology and taxonomic classification.</title>
        <authorList>
            <person name="Goeker M."/>
        </authorList>
    </citation>
    <scope>NUCLEOTIDE SEQUENCE [LARGE SCALE GENOMIC DNA]</scope>
    <source>
        <strain evidence="4 5">DSM 20467</strain>
    </source>
</reference>
<dbReference type="EMBL" id="SMAA01000023">
    <property type="protein sequence ID" value="TCS76227.1"/>
    <property type="molecule type" value="Genomic_DNA"/>
</dbReference>
<dbReference type="Proteomes" id="UP000295188">
    <property type="component" value="Unassembled WGS sequence"/>
</dbReference>
<gene>
    <name evidence="4" type="ORF">EDC37_1239</name>
</gene>
<evidence type="ECO:0000313" key="5">
    <source>
        <dbReference type="Proteomes" id="UP000295188"/>
    </source>
</evidence>
<name>A0A4V2UR87_9FIRM</name>
<feature type="region of interest" description="Disordered" evidence="2">
    <location>
        <begin position="309"/>
        <end position="330"/>
    </location>
</feature>
<keyword evidence="5" id="KW-1185">Reference proteome</keyword>
<evidence type="ECO:0000313" key="4">
    <source>
        <dbReference type="EMBL" id="TCS76227.1"/>
    </source>
</evidence>
<organism evidence="4 5">
    <name type="scientific">Pectinatus cerevisiiphilus</name>
    <dbReference type="NCBI Taxonomy" id="86956"/>
    <lineage>
        <taxon>Bacteria</taxon>
        <taxon>Bacillati</taxon>
        <taxon>Bacillota</taxon>
        <taxon>Negativicutes</taxon>
        <taxon>Selenomonadales</taxon>
        <taxon>Selenomonadaceae</taxon>
        <taxon>Pectinatus</taxon>
    </lineage>
</organism>
<evidence type="ECO:0000256" key="1">
    <source>
        <dbReference type="SAM" id="Coils"/>
    </source>
</evidence>
<comment type="caution">
    <text evidence="4">The sequence shown here is derived from an EMBL/GenBank/DDBJ whole genome shotgun (WGS) entry which is preliminary data.</text>
</comment>
<keyword evidence="3" id="KW-0732">Signal</keyword>
<evidence type="ECO:0000256" key="2">
    <source>
        <dbReference type="SAM" id="MobiDB-lite"/>
    </source>
</evidence>
<evidence type="ECO:0000256" key="3">
    <source>
        <dbReference type="SAM" id="SignalP"/>
    </source>
</evidence>
<sequence>MLNIYKKNNIKSIAKKKNTSLPAYRNIKSVLLYAAVPLSLFCSISSASAASNPGAVQVNGESEDTVANIKDEAKTITERKMNKAALVTLQNYLMQTENNIAATQASLNANTTNLTKAKTDLAGIDQKLQVAKSKEETAKNTFWEAYTRALPAAQEADSLQGSIAHYQAVYEQAVNYEASVDSASGNTSSGGSAAPSSNLSPAEIEAKLQEYNYDENKLSQINSQLSGTDEEAADDSGDAGDYDNSALQAQAESQVDSAEARLDDAQNRMDELQDIISASDDAKADWDDAHNDTAELQKDEDEQKKYLSDLDNDQKDLQSDLNDYNKDKEDITSDINDTKKMLNPYQDYKTLQSTNEYYNWRDKNGNKGNQFISQLDYSQAKGKFEFGINTGIFKSNNKGNDNGSASGLLDTGLHLGVRNITEKDQVTYNLDVNVPTGKNNVHDTTAMSTDLVPYDTFGEGWQFKPSIQAKHMINDIDYVLYGGGVNFNGSYTYNDTNVNPGTELTGNIGWLHAAPTEQFSSQVVFTKPTKSQDGDLSYKEGNSVEWRNTYNKQLDQNYKWPSYVWLGYSGKTKYDNAAEIGGSQTRVFYGTGIEKKLSDEENLRLMFHGMHSIGDDYDPVTQLSFTGRNKYAVRLSYDKAFDDMDSYSISLEDFYMEDTGNSSNSYRGTDIMFNYTRSF</sequence>
<feature type="chain" id="PRO_5020590258" evidence="3">
    <location>
        <begin position="50"/>
        <end position="679"/>
    </location>
</feature>
<feature type="signal peptide" evidence="3">
    <location>
        <begin position="1"/>
        <end position="49"/>
    </location>
</feature>
<accession>A0A4V2UR87</accession>